<evidence type="ECO:0000256" key="2">
    <source>
        <dbReference type="ARBA" id="ARBA00022723"/>
    </source>
</evidence>
<dbReference type="RefSeq" id="WP_136844769.1">
    <property type="nucleotide sequence ID" value="NZ_SUPL01000008.1"/>
</dbReference>
<evidence type="ECO:0000313" key="6">
    <source>
        <dbReference type="EMBL" id="TJY32925.1"/>
    </source>
</evidence>
<dbReference type="InterPro" id="IPR023774">
    <property type="entry name" value="Put_metal_dep_hydrolase_YfiT"/>
</dbReference>
<dbReference type="Proteomes" id="UP000307657">
    <property type="component" value="Unassembled WGS sequence"/>
</dbReference>
<evidence type="ECO:0000313" key="7">
    <source>
        <dbReference type="Proteomes" id="UP000307657"/>
    </source>
</evidence>
<evidence type="ECO:0000256" key="3">
    <source>
        <dbReference type="ARBA" id="ARBA00022801"/>
    </source>
</evidence>
<dbReference type="SUPFAM" id="SSF109854">
    <property type="entry name" value="DinB/YfiT-like putative metalloenzymes"/>
    <property type="match status" value="1"/>
</dbReference>
<evidence type="ECO:0000259" key="5">
    <source>
        <dbReference type="Pfam" id="PF12867"/>
    </source>
</evidence>
<dbReference type="Gene3D" id="1.20.120.450">
    <property type="entry name" value="dinb family like domain"/>
    <property type="match status" value="1"/>
</dbReference>
<dbReference type="HAMAP" id="MF_01256">
    <property type="entry name" value="YfiT_hydrol"/>
    <property type="match status" value="1"/>
</dbReference>
<gene>
    <name evidence="6" type="ORF">E5167_13910</name>
</gene>
<dbReference type="GO" id="GO:0046872">
    <property type="term" value="F:metal ion binding"/>
    <property type="evidence" value="ECO:0007669"/>
    <property type="project" value="UniProtKB-KW"/>
</dbReference>
<feature type="domain" description="DinB-like" evidence="5">
    <location>
        <begin position="42"/>
        <end position="171"/>
    </location>
</feature>
<dbReference type="InterPro" id="IPR034660">
    <property type="entry name" value="DinB/YfiT-like"/>
</dbReference>
<dbReference type="AlphaFoldDB" id="A0A4U0EMW6"/>
<comment type="caution">
    <text evidence="6">The sequence shown here is derived from an EMBL/GenBank/DDBJ whole genome shotgun (WGS) entry which is preliminary data.</text>
</comment>
<keyword evidence="2" id="KW-0479">Metal-binding</keyword>
<organism evidence="6 7">
    <name type="scientific">Pontimicrobium aquaticum</name>
    <dbReference type="NCBI Taxonomy" id="2565367"/>
    <lineage>
        <taxon>Bacteria</taxon>
        <taxon>Pseudomonadati</taxon>
        <taxon>Bacteroidota</taxon>
        <taxon>Flavobacteriia</taxon>
        <taxon>Flavobacteriales</taxon>
        <taxon>Flavobacteriaceae</taxon>
        <taxon>Pontimicrobium</taxon>
    </lineage>
</organism>
<reference evidence="6 7" key="1">
    <citation type="submission" date="2019-04" db="EMBL/GenBank/DDBJ databases">
        <title>Lacinutrix sp. nov., isolated from marine water.</title>
        <authorList>
            <person name="Kim W."/>
        </authorList>
    </citation>
    <scope>NUCLEOTIDE SEQUENCE [LARGE SCALE GENOMIC DNA]</scope>
    <source>
        <strain evidence="6 7">CAU 1491</strain>
    </source>
</reference>
<proteinExistence type="inferred from homology"/>
<dbReference type="GO" id="GO:0016787">
    <property type="term" value="F:hydrolase activity"/>
    <property type="evidence" value="ECO:0007669"/>
    <property type="project" value="UniProtKB-KW"/>
</dbReference>
<dbReference type="Pfam" id="PF12867">
    <property type="entry name" value="DinB_2"/>
    <property type="match status" value="1"/>
</dbReference>
<protein>
    <submittedName>
        <fullName evidence="6">Putative metal-dependent hydrolase</fullName>
    </submittedName>
</protein>
<keyword evidence="1" id="KW-0963">Cytoplasm</keyword>
<keyword evidence="4" id="KW-0862">Zinc</keyword>
<evidence type="ECO:0000256" key="1">
    <source>
        <dbReference type="ARBA" id="ARBA00022490"/>
    </source>
</evidence>
<dbReference type="EMBL" id="SUPL01000008">
    <property type="protein sequence ID" value="TJY32925.1"/>
    <property type="molecule type" value="Genomic_DNA"/>
</dbReference>
<name>A0A4U0EMW6_9FLAO</name>
<accession>A0A4U0EMW6</accession>
<keyword evidence="3 6" id="KW-0378">Hydrolase</keyword>
<sequence length="183" mass="21681">MTKQTLEKLKYPIGSFAAPKVITSNHINNWIDVLEEFPFKLKNLVLHLNNEQLDTPYRDGGWTIRQVVHHVSDSHHHSYIRFKWALTEDKPVIKYYHEQLWAELPDAKYAPIKLSLDHLAAVHSKLVYLLKSLTEDDLNKSFIHPEHNQEVRLKKNIGIYAWHSNHHYAHIENLLKRKNWLSQ</sequence>
<dbReference type="OrthoDB" id="9796039at2"/>
<dbReference type="NCBIfam" id="NF009807">
    <property type="entry name" value="PRK13291.1"/>
    <property type="match status" value="1"/>
</dbReference>
<keyword evidence="7" id="KW-1185">Reference proteome</keyword>
<dbReference type="InterPro" id="IPR024775">
    <property type="entry name" value="DinB-like"/>
</dbReference>
<evidence type="ECO:0000256" key="4">
    <source>
        <dbReference type="ARBA" id="ARBA00022833"/>
    </source>
</evidence>